<dbReference type="InterPro" id="IPR002602">
    <property type="entry name" value="DB"/>
</dbReference>
<keyword evidence="1" id="KW-0732">Signal</keyword>
<evidence type="ECO:0000313" key="3">
    <source>
        <dbReference type="EMBL" id="KAI1698906.1"/>
    </source>
</evidence>
<organism evidence="3 4">
    <name type="scientific">Ditylenchus destructor</name>
    <dbReference type="NCBI Taxonomy" id="166010"/>
    <lineage>
        <taxon>Eukaryota</taxon>
        <taxon>Metazoa</taxon>
        <taxon>Ecdysozoa</taxon>
        <taxon>Nematoda</taxon>
        <taxon>Chromadorea</taxon>
        <taxon>Rhabditida</taxon>
        <taxon>Tylenchina</taxon>
        <taxon>Tylenchomorpha</taxon>
        <taxon>Sphaerularioidea</taxon>
        <taxon>Anguinidae</taxon>
        <taxon>Anguininae</taxon>
        <taxon>Ditylenchus</taxon>
    </lineage>
</organism>
<name>A0AAD4QYU1_9BILA</name>
<feature type="signal peptide" evidence="1">
    <location>
        <begin position="1"/>
        <end position="23"/>
    </location>
</feature>
<evidence type="ECO:0000256" key="1">
    <source>
        <dbReference type="SAM" id="SignalP"/>
    </source>
</evidence>
<accession>A0AAD4QYU1</accession>
<evidence type="ECO:0000259" key="2">
    <source>
        <dbReference type="Pfam" id="PF01682"/>
    </source>
</evidence>
<feature type="chain" id="PRO_5041946675" evidence="1">
    <location>
        <begin position="24"/>
        <end position="196"/>
    </location>
</feature>
<protein>
    <submittedName>
        <fullName evidence="3">DB module domain-containing protein</fullName>
    </submittedName>
</protein>
<reference evidence="3" key="1">
    <citation type="submission" date="2022-01" db="EMBL/GenBank/DDBJ databases">
        <title>Genome Sequence Resource for Two Populations of Ditylenchus destructor, the Migratory Endoparasitic Phytonematode.</title>
        <authorList>
            <person name="Zhang H."/>
            <person name="Lin R."/>
            <person name="Xie B."/>
        </authorList>
    </citation>
    <scope>NUCLEOTIDE SEQUENCE</scope>
    <source>
        <strain evidence="3">BazhouSP</strain>
    </source>
</reference>
<feature type="domain" description="Domain of unknown function DB" evidence="2">
    <location>
        <begin position="88"/>
        <end position="163"/>
    </location>
</feature>
<gene>
    <name evidence="3" type="ORF">DdX_17627</name>
</gene>
<proteinExistence type="predicted"/>
<dbReference type="Proteomes" id="UP001201812">
    <property type="component" value="Unassembled WGS sequence"/>
</dbReference>
<keyword evidence="4" id="KW-1185">Reference proteome</keyword>
<dbReference type="Pfam" id="PF01682">
    <property type="entry name" value="DB"/>
    <property type="match status" value="1"/>
</dbReference>
<comment type="caution">
    <text evidence="3">The sequence shown here is derived from an EMBL/GenBank/DDBJ whole genome shotgun (WGS) entry which is preliminary data.</text>
</comment>
<dbReference type="AlphaFoldDB" id="A0AAD4QYU1"/>
<dbReference type="EMBL" id="JAKKPZ010000199">
    <property type="protein sequence ID" value="KAI1698906.1"/>
    <property type="molecule type" value="Genomic_DNA"/>
</dbReference>
<sequence>MIHSTFTFCLFGVLAVLVGELCGEDLACQCAPACHDNRACCGCMYSCVGVAYTCQSRCGGADWECLTDCVKEGFDCAKKCLNREFESCCLEKRVKIGLPCNYSALLEHPAQERSSSALLAGQNNDRSTIDYFLCLTRGEDNTQCCRDAGVGDDCLDLCKPMDQNPDIGRCANPSEAFKAFGALASCSSNVQLPFGQ</sequence>
<evidence type="ECO:0000313" key="4">
    <source>
        <dbReference type="Proteomes" id="UP001201812"/>
    </source>
</evidence>